<dbReference type="SUPFAM" id="SSF52218">
    <property type="entry name" value="Flavoproteins"/>
    <property type="match status" value="1"/>
</dbReference>
<evidence type="ECO:0000259" key="1">
    <source>
        <dbReference type="Pfam" id="PF03358"/>
    </source>
</evidence>
<evidence type="ECO:0000313" key="3">
    <source>
        <dbReference type="Proteomes" id="UP000192360"/>
    </source>
</evidence>
<dbReference type="InterPro" id="IPR050712">
    <property type="entry name" value="NAD(P)H-dep_reductase"/>
</dbReference>
<proteinExistence type="predicted"/>
<gene>
    <name evidence="2" type="ORF">SAMN05660703_1491</name>
</gene>
<dbReference type="RefSeq" id="WP_084060807.1">
    <property type="nucleotide sequence ID" value="NZ_FWXO01000002.1"/>
</dbReference>
<dbReference type="GO" id="GO:0010181">
    <property type="term" value="F:FMN binding"/>
    <property type="evidence" value="ECO:0007669"/>
    <property type="project" value="TreeGrafter"/>
</dbReference>
<dbReference type="AlphaFoldDB" id="A0A1W1ZRM2"/>
<name>A0A1W1ZRM2_9FLAO</name>
<dbReference type="InterPro" id="IPR005025">
    <property type="entry name" value="FMN_Rdtase-like_dom"/>
</dbReference>
<dbReference type="InterPro" id="IPR029039">
    <property type="entry name" value="Flavoprotein-like_sf"/>
</dbReference>
<dbReference type="Gene3D" id="3.40.50.360">
    <property type="match status" value="1"/>
</dbReference>
<keyword evidence="3" id="KW-1185">Reference proteome</keyword>
<feature type="domain" description="NADPH-dependent FMN reductase-like" evidence="1">
    <location>
        <begin position="4"/>
        <end position="133"/>
    </location>
</feature>
<dbReference type="PANTHER" id="PTHR30543:SF21">
    <property type="entry name" value="NAD(P)H-DEPENDENT FMN REDUCTASE LOT6"/>
    <property type="match status" value="1"/>
</dbReference>
<dbReference type="GO" id="GO:0005829">
    <property type="term" value="C:cytosol"/>
    <property type="evidence" value="ECO:0007669"/>
    <property type="project" value="TreeGrafter"/>
</dbReference>
<dbReference type="GO" id="GO:0016491">
    <property type="term" value="F:oxidoreductase activity"/>
    <property type="evidence" value="ECO:0007669"/>
    <property type="project" value="InterPro"/>
</dbReference>
<dbReference type="Pfam" id="PF03358">
    <property type="entry name" value="FMN_red"/>
    <property type="match status" value="1"/>
</dbReference>
<dbReference type="Proteomes" id="UP000192360">
    <property type="component" value="Unassembled WGS sequence"/>
</dbReference>
<dbReference type="PANTHER" id="PTHR30543">
    <property type="entry name" value="CHROMATE REDUCTASE"/>
    <property type="match status" value="1"/>
</dbReference>
<dbReference type="OrthoDB" id="5767802at2"/>
<evidence type="ECO:0000313" key="2">
    <source>
        <dbReference type="EMBL" id="SMC51059.1"/>
    </source>
</evidence>
<sequence>MSSILAFAGSNSSVSINYKLVHFTARLLNDDVRLINLANYPFPIYSYDEELKNGFKNSLIEFRNDIKSAKAIILSVNEHNSNPSAYFKNVIDWLSRVDKNFLSDTKILLMSTSNGKRGAMSALEVTEKLLPRFGGEIIATFSLPSFSENFVEEKGIINSELAEKHLAALNAFKAKL</sequence>
<protein>
    <submittedName>
        <fullName evidence="2">NAD(P)H-dependent FMN reductase</fullName>
    </submittedName>
</protein>
<organism evidence="2 3">
    <name type="scientific">Cellulophaga tyrosinoxydans</name>
    <dbReference type="NCBI Taxonomy" id="504486"/>
    <lineage>
        <taxon>Bacteria</taxon>
        <taxon>Pseudomonadati</taxon>
        <taxon>Bacteroidota</taxon>
        <taxon>Flavobacteriia</taxon>
        <taxon>Flavobacteriales</taxon>
        <taxon>Flavobacteriaceae</taxon>
        <taxon>Cellulophaga</taxon>
    </lineage>
</organism>
<accession>A0A1W1ZRM2</accession>
<reference evidence="2 3" key="1">
    <citation type="submission" date="2017-04" db="EMBL/GenBank/DDBJ databases">
        <authorList>
            <person name="Afonso C.L."/>
            <person name="Miller P.J."/>
            <person name="Scott M.A."/>
            <person name="Spackman E."/>
            <person name="Goraichik I."/>
            <person name="Dimitrov K.M."/>
            <person name="Suarez D.L."/>
            <person name="Swayne D.E."/>
        </authorList>
    </citation>
    <scope>NUCLEOTIDE SEQUENCE [LARGE SCALE GENOMIC DNA]</scope>
    <source>
        <strain evidence="2 3">DSM 21164</strain>
    </source>
</reference>
<dbReference type="EMBL" id="FWXO01000002">
    <property type="protein sequence ID" value="SMC51059.1"/>
    <property type="molecule type" value="Genomic_DNA"/>
</dbReference>
<dbReference type="STRING" id="504486.SAMN05660703_1491"/>